<sequence length="154" mass="16698">MCAGTIEPRHLYRDLILDHGRRPRNLGRLQRPSHRAEGDNPVCGDRLTLFLRLEDEVIREIGLEVRACAICTASASMMSELVKGGAKTEALECASAFKALMAGQEPATHLGDLLSLSAVRQFPSRIKCAELAWHALEAALAGSKSMVTTEEVGS</sequence>
<dbReference type="Pfam" id="PF01592">
    <property type="entry name" value="NifU_N"/>
    <property type="match status" value="1"/>
</dbReference>
<dbReference type="SUPFAM" id="SSF82649">
    <property type="entry name" value="SufE/NifU"/>
    <property type="match status" value="1"/>
</dbReference>
<dbReference type="CDD" id="cd06664">
    <property type="entry name" value="IscU_like"/>
    <property type="match status" value="1"/>
</dbReference>
<dbReference type="GO" id="GO:0016226">
    <property type="term" value="P:iron-sulfur cluster assembly"/>
    <property type="evidence" value="ECO:0007669"/>
    <property type="project" value="InterPro"/>
</dbReference>
<dbReference type="FunFam" id="3.90.1010.10:FF:000002">
    <property type="entry name" value="Iron-sulfur cluster assembly scaffold protein NifU"/>
    <property type="match status" value="1"/>
</dbReference>
<dbReference type="Proteomes" id="UP000663929">
    <property type="component" value="Chromosome"/>
</dbReference>
<evidence type="ECO:0000259" key="2">
    <source>
        <dbReference type="Pfam" id="PF01592"/>
    </source>
</evidence>
<comment type="similarity">
    <text evidence="1">Belongs to the NifU family.</text>
</comment>
<dbReference type="InterPro" id="IPR002871">
    <property type="entry name" value="NIF_FeS_clus_asmbl_NifU_N"/>
</dbReference>
<feature type="domain" description="NIF system FeS cluster assembly NifU N-terminal" evidence="2">
    <location>
        <begin position="12"/>
        <end position="128"/>
    </location>
</feature>
<dbReference type="RefSeq" id="WP_237377337.1">
    <property type="nucleotide sequence ID" value="NZ_CP071793.1"/>
</dbReference>
<evidence type="ECO:0000313" key="3">
    <source>
        <dbReference type="EMBL" id="QTD47670.1"/>
    </source>
</evidence>
<organism evidence="3 4">
    <name type="scientific">Sulfidibacter corallicola</name>
    <dbReference type="NCBI Taxonomy" id="2818388"/>
    <lineage>
        <taxon>Bacteria</taxon>
        <taxon>Pseudomonadati</taxon>
        <taxon>Acidobacteriota</taxon>
        <taxon>Holophagae</taxon>
        <taxon>Acanthopleuribacterales</taxon>
        <taxon>Acanthopleuribacteraceae</taxon>
        <taxon>Sulfidibacter</taxon>
    </lineage>
</organism>
<dbReference type="AlphaFoldDB" id="A0A8A4TDN4"/>
<gene>
    <name evidence="3" type="ORF">J3U87_18920</name>
</gene>
<dbReference type="KEGG" id="scor:J3U87_18920"/>
<evidence type="ECO:0000313" key="4">
    <source>
        <dbReference type="Proteomes" id="UP000663929"/>
    </source>
</evidence>
<dbReference type="GO" id="GO:0005506">
    <property type="term" value="F:iron ion binding"/>
    <property type="evidence" value="ECO:0007669"/>
    <property type="project" value="InterPro"/>
</dbReference>
<dbReference type="GO" id="GO:0051536">
    <property type="term" value="F:iron-sulfur cluster binding"/>
    <property type="evidence" value="ECO:0007669"/>
    <property type="project" value="InterPro"/>
</dbReference>
<reference evidence="3" key="1">
    <citation type="submission" date="2021-03" db="EMBL/GenBank/DDBJ databases">
        <title>Acanthopleuribacteraceae sp. M133.</title>
        <authorList>
            <person name="Wang G."/>
        </authorList>
    </citation>
    <scope>NUCLEOTIDE SEQUENCE</scope>
    <source>
        <strain evidence="3">M133</strain>
    </source>
</reference>
<evidence type="ECO:0000256" key="1">
    <source>
        <dbReference type="ARBA" id="ARBA00006420"/>
    </source>
</evidence>
<dbReference type="NCBIfam" id="TIGR01994">
    <property type="entry name" value="SUF_scaf_2"/>
    <property type="match status" value="1"/>
</dbReference>
<dbReference type="PANTHER" id="PTHR10093">
    <property type="entry name" value="IRON-SULFUR CLUSTER ASSEMBLY ENZYME NIFU HOMOLOG"/>
    <property type="match status" value="1"/>
</dbReference>
<dbReference type="EMBL" id="CP071793">
    <property type="protein sequence ID" value="QTD47670.1"/>
    <property type="molecule type" value="Genomic_DNA"/>
</dbReference>
<name>A0A8A4TDN4_SULCO</name>
<proteinExistence type="inferred from homology"/>
<dbReference type="Gene3D" id="3.90.1010.10">
    <property type="match status" value="1"/>
</dbReference>
<protein>
    <submittedName>
        <fullName evidence="3">SUF system NifU family Fe-S cluster assembly protein</fullName>
    </submittedName>
</protein>
<accession>A0A8A4TDN4</accession>
<keyword evidence="4" id="KW-1185">Reference proteome</keyword>